<name>A0A1X7VS51_AMPQE</name>
<dbReference type="EnsemblMetazoa" id="Aqu2.1.42927_001">
    <property type="protein sequence ID" value="Aqu2.1.42927_001"/>
    <property type="gene ID" value="Aqu2.1.42927"/>
</dbReference>
<feature type="region of interest" description="Disordered" evidence="1">
    <location>
        <begin position="71"/>
        <end position="146"/>
    </location>
</feature>
<reference evidence="2" key="1">
    <citation type="submission" date="2017-05" db="UniProtKB">
        <authorList>
            <consortium name="EnsemblMetazoa"/>
        </authorList>
    </citation>
    <scope>IDENTIFICATION</scope>
</reference>
<dbReference type="AlphaFoldDB" id="A0A1X7VS51"/>
<evidence type="ECO:0000313" key="2">
    <source>
        <dbReference type="EnsemblMetazoa" id="Aqu2.1.42927_001"/>
    </source>
</evidence>
<dbReference type="InParanoid" id="A0A1X7VS51"/>
<sequence length="146" mass="16538">RGGRRPSQRPPTPPTPQPRLIDQNESDREVADGGARGRGRAQLAEDKELGEKEQEVVVEVMDLQFLEDMRAEVGEERESGAGQDIELELPEKGGSLLSLRDPTLSIMTEEEEWEGEEEVGEEQEREEWEEEEWKGGKDSLHNKIDS</sequence>
<accession>A0A1X7VS51</accession>
<protein>
    <submittedName>
        <fullName evidence="2">Uncharacterized protein</fullName>
    </submittedName>
</protein>
<feature type="region of interest" description="Disordered" evidence="1">
    <location>
        <begin position="1"/>
        <end position="51"/>
    </location>
</feature>
<feature type="compositionally biased region" description="Pro residues" evidence="1">
    <location>
        <begin position="8"/>
        <end position="17"/>
    </location>
</feature>
<evidence type="ECO:0000256" key="1">
    <source>
        <dbReference type="SAM" id="MobiDB-lite"/>
    </source>
</evidence>
<proteinExistence type="predicted"/>
<feature type="compositionally biased region" description="Basic and acidic residues" evidence="1">
    <location>
        <begin position="133"/>
        <end position="146"/>
    </location>
</feature>
<organism evidence="2">
    <name type="scientific">Amphimedon queenslandica</name>
    <name type="common">Sponge</name>
    <dbReference type="NCBI Taxonomy" id="400682"/>
    <lineage>
        <taxon>Eukaryota</taxon>
        <taxon>Metazoa</taxon>
        <taxon>Porifera</taxon>
        <taxon>Demospongiae</taxon>
        <taxon>Heteroscleromorpha</taxon>
        <taxon>Haplosclerida</taxon>
        <taxon>Niphatidae</taxon>
        <taxon>Amphimedon</taxon>
    </lineage>
</organism>
<feature type="compositionally biased region" description="Acidic residues" evidence="1">
    <location>
        <begin position="108"/>
        <end position="132"/>
    </location>
</feature>